<keyword evidence="3" id="KW-1185">Reference proteome</keyword>
<comment type="caution">
    <text evidence="2">The sequence shown here is derived from an EMBL/GenBank/DDBJ whole genome shotgun (WGS) entry which is preliminary data.</text>
</comment>
<feature type="non-terminal residue" evidence="2">
    <location>
        <position position="164"/>
    </location>
</feature>
<reference evidence="3" key="1">
    <citation type="submission" date="2016-06" db="EMBL/GenBank/DDBJ databases">
        <title>Parallel loss of symbiosis genes in relatives of nitrogen-fixing non-legume Parasponia.</title>
        <authorList>
            <person name="Van Velzen R."/>
            <person name="Holmer R."/>
            <person name="Bu F."/>
            <person name="Rutten L."/>
            <person name="Van Zeijl A."/>
            <person name="Liu W."/>
            <person name="Santuari L."/>
            <person name="Cao Q."/>
            <person name="Sharma T."/>
            <person name="Shen D."/>
            <person name="Roswanjaya Y."/>
            <person name="Wardhani T."/>
            <person name="Kalhor M.S."/>
            <person name="Jansen J."/>
            <person name="Van den Hoogen J."/>
            <person name="Gungor B."/>
            <person name="Hartog M."/>
            <person name="Hontelez J."/>
            <person name="Verver J."/>
            <person name="Yang W.-C."/>
            <person name="Schijlen E."/>
            <person name="Repin R."/>
            <person name="Schilthuizen M."/>
            <person name="Schranz E."/>
            <person name="Heidstra R."/>
            <person name="Miyata K."/>
            <person name="Fedorova E."/>
            <person name="Kohlen W."/>
            <person name="Bisseling T."/>
            <person name="Smit S."/>
            <person name="Geurts R."/>
        </authorList>
    </citation>
    <scope>NUCLEOTIDE SEQUENCE [LARGE SCALE GENOMIC DNA]</scope>
    <source>
        <strain evidence="3">cv. RG33-2</strain>
    </source>
</reference>
<dbReference type="InParanoid" id="A0A2P5A4V2"/>
<dbReference type="AlphaFoldDB" id="A0A2P5A4V2"/>
<dbReference type="Proteomes" id="UP000237000">
    <property type="component" value="Unassembled WGS sequence"/>
</dbReference>
<feature type="region of interest" description="Disordered" evidence="1">
    <location>
        <begin position="1"/>
        <end position="99"/>
    </location>
</feature>
<evidence type="ECO:0000313" key="3">
    <source>
        <dbReference type="Proteomes" id="UP000237000"/>
    </source>
</evidence>
<feature type="compositionally biased region" description="Polar residues" evidence="1">
    <location>
        <begin position="53"/>
        <end position="73"/>
    </location>
</feature>
<sequence length="164" mass="17249">MAPSGGKGGRSGGRGGRRSSTVRNSIASTPALDTYAGPTATDIASDSVEPIQALTTPVSATMGTPSGSSEPINASTAPSSTSDTPSSSTVRGTTCGRGTQAMKKAAKGRLTVDFNFTLMQAICDNAERFNNEIGYIVRTHCSFQYKEWRLVPPHIRAPLRDRLL</sequence>
<dbReference type="EMBL" id="JXTC01001305">
    <property type="protein sequence ID" value="PON31570.1"/>
    <property type="molecule type" value="Genomic_DNA"/>
</dbReference>
<protein>
    <submittedName>
        <fullName evidence="2">Uncharacterized protein</fullName>
    </submittedName>
</protein>
<accession>A0A2P5A4V2</accession>
<feature type="compositionally biased region" description="Low complexity" evidence="1">
    <location>
        <begin position="74"/>
        <end position="89"/>
    </location>
</feature>
<proteinExistence type="predicted"/>
<gene>
    <name evidence="2" type="ORF">TorRG33x02_357480</name>
</gene>
<name>A0A2P5A4V2_TREOI</name>
<feature type="compositionally biased region" description="Gly residues" evidence="1">
    <location>
        <begin position="1"/>
        <end position="14"/>
    </location>
</feature>
<organism evidence="2 3">
    <name type="scientific">Trema orientale</name>
    <name type="common">Charcoal tree</name>
    <name type="synonym">Celtis orientalis</name>
    <dbReference type="NCBI Taxonomy" id="63057"/>
    <lineage>
        <taxon>Eukaryota</taxon>
        <taxon>Viridiplantae</taxon>
        <taxon>Streptophyta</taxon>
        <taxon>Embryophyta</taxon>
        <taxon>Tracheophyta</taxon>
        <taxon>Spermatophyta</taxon>
        <taxon>Magnoliopsida</taxon>
        <taxon>eudicotyledons</taxon>
        <taxon>Gunneridae</taxon>
        <taxon>Pentapetalae</taxon>
        <taxon>rosids</taxon>
        <taxon>fabids</taxon>
        <taxon>Rosales</taxon>
        <taxon>Cannabaceae</taxon>
        <taxon>Trema</taxon>
    </lineage>
</organism>
<evidence type="ECO:0000313" key="2">
    <source>
        <dbReference type="EMBL" id="PON31570.1"/>
    </source>
</evidence>
<dbReference type="OrthoDB" id="1724076at2759"/>
<evidence type="ECO:0000256" key="1">
    <source>
        <dbReference type="SAM" id="MobiDB-lite"/>
    </source>
</evidence>